<organism evidence="2 3">
    <name type="scientific">Haemophilus parainfluenzae (strain T3T1)</name>
    <dbReference type="NCBI Taxonomy" id="862965"/>
    <lineage>
        <taxon>Bacteria</taxon>
        <taxon>Pseudomonadati</taxon>
        <taxon>Pseudomonadota</taxon>
        <taxon>Gammaproteobacteria</taxon>
        <taxon>Pasteurellales</taxon>
        <taxon>Pasteurellaceae</taxon>
        <taxon>Haemophilus</taxon>
    </lineage>
</organism>
<accession>A0AB33QHS1</accession>
<proteinExistence type="predicted"/>
<feature type="signal peptide" evidence="1">
    <location>
        <begin position="1"/>
        <end position="21"/>
    </location>
</feature>
<name>A0AB33QHS1_HAEP3</name>
<sequence>MKKLFLIILSASALSACVTQSSLQKDTAFKLGVDASQVQISNFNNGVVEGTYNADVAGKKYNCKVVGGAISAGVTDVECWPQVSSGKKVK</sequence>
<reference evidence="3" key="1">
    <citation type="submission" date="2010-07" db="EMBL/GenBank/DDBJ databases">
        <title>The genome sequence of Haemophilus parainfluenzae T3T1.</title>
        <authorList>
            <person name="Crook D."/>
            <person name="Hood D."/>
            <person name="Moxon R."/>
            <person name="Parkhill J."/>
            <person name="Aslett M."/>
            <person name="Bentley S.D."/>
        </authorList>
    </citation>
    <scope>NUCLEOTIDE SEQUENCE [LARGE SCALE GENOMIC DNA]</scope>
    <source>
        <strain evidence="3">T3T1</strain>
    </source>
</reference>
<keyword evidence="1" id="KW-0732">Signal</keyword>
<dbReference type="EMBL" id="FQ312002">
    <property type="protein sequence ID" value="CBW14888.1"/>
    <property type="molecule type" value="Genomic_DNA"/>
</dbReference>
<evidence type="ECO:0000313" key="3">
    <source>
        <dbReference type="Proteomes" id="UP000007052"/>
    </source>
</evidence>
<evidence type="ECO:0000313" key="2">
    <source>
        <dbReference type="EMBL" id="CBW14888.1"/>
    </source>
</evidence>
<dbReference type="PROSITE" id="PS51257">
    <property type="entry name" value="PROKAR_LIPOPROTEIN"/>
    <property type="match status" value="1"/>
</dbReference>
<evidence type="ECO:0000256" key="1">
    <source>
        <dbReference type="SAM" id="SignalP"/>
    </source>
</evidence>
<dbReference type="Proteomes" id="UP000007052">
    <property type="component" value="Chromosome"/>
</dbReference>
<protein>
    <recommendedName>
        <fullName evidence="4">Lipoprotein</fullName>
    </recommendedName>
</protein>
<dbReference type="AlphaFoldDB" id="A0AB33QHS1"/>
<feature type="chain" id="PRO_5044248146" description="Lipoprotein" evidence="1">
    <location>
        <begin position="22"/>
        <end position="90"/>
    </location>
</feature>
<dbReference type="KEGG" id="hpr:PARA_07810"/>
<gene>
    <name evidence="2" type="ordered locus">PARA_07810</name>
</gene>
<dbReference type="RefSeq" id="WP_014064635.1">
    <property type="nucleotide sequence ID" value="NC_015964.1"/>
</dbReference>
<evidence type="ECO:0008006" key="4">
    <source>
        <dbReference type="Google" id="ProtNLM"/>
    </source>
</evidence>